<dbReference type="AlphaFoldDB" id="A6JF88"/>
<dbReference type="Proteomes" id="UP000234681">
    <property type="component" value="Chromosome 5"/>
</dbReference>
<proteinExistence type="predicted"/>
<evidence type="ECO:0000313" key="2">
    <source>
        <dbReference type="Proteomes" id="UP000234681"/>
    </source>
</evidence>
<accession>A6JF88</accession>
<evidence type="ECO:0000313" key="1">
    <source>
        <dbReference type="EMBL" id="EDM11484.1"/>
    </source>
</evidence>
<protein>
    <submittedName>
        <fullName evidence="1">RCG30434</fullName>
    </submittedName>
</protein>
<reference evidence="2" key="1">
    <citation type="submission" date="2005-09" db="EMBL/GenBank/DDBJ databases">
        <authorList>
            <person name="Mural R.J."/>
            <person name="Li P.W."/>
            <person name="Adams M.D."/>
            <person name="Amanatides P.G."/>
            <person name="Baden-Tillson H."/>
            <person name="Barnstead M."/>
            <person name="Chin S.H."/>
            <person name="Dew I."/>
            <person name="Evans C.A."/>
            <person name="Ferriera S."/>
            <person name="Flanigan M."/>
            <person name="Fosler C."/>
            <person name="Glodek A."/>
            <person name="Gu Z."/>
            <person name="Holt R.A."/>
            <person name="Jennings D."/>
            <person name="Kraft C.L."/>
            <person name="Lu F."/>
            <person name="Nguyen T."/>
            <person name="Nusskern D.R."/>
            <person name="Pfannkoch C.M."/>
            <person name="Sitter C."/>
            <person name="Sutton G.G."/>
            <person name="Venter J.C."/>
            <person name="Wang Z."/>
            <person name="Woodage T."/>
            <person name="Zheng X.H."/>
            <person name="Zhong F."/>
        </authorList>
    </citation>
    <scope>NUCLEOTIDE SEQUENCE [LARGE SCALE GENOMIC DNA]</scope>
    <source>
        <strain>BN</strain>
        <strain evidence="2">Sprague-Dawley</strain>
    </source>
</reference>
<organism evidence="1 2">
    <name type="scientific">Rattus norvegicus</name>
    <name type="common">Rat</name>
    <dbReference type="NCBI Taxonomy" id="10116"/>
    <lineage>
        <taxon>Eukaryota</taxon>
        <taxon>Metazoa</taxon>
        <taxon>Chordata</taxon>
        <taxon>Craniata</taxon>
        <taxon>Vertebrata</taxon>
        <taxon>Euteleostomi</taxon>
        <taxon>Mammalia</taxon>
        <taxon>Eutheria</taxon>
        <taxon>Euarchontoglires</taxon>
        <taxon>Glires</taxon>
        <taxon>Rodentia</taxon>
        <taxon>Myomorpha</taxon>
        <taxon>Muroidea</taxon>
        <taxon>Muridae</taxon>
        <taxon>Murinae</taxon>
        <taxon>Rattus</taxon>
    </lineage>
</organism>
<dbReference type="EMBL" id="CH473984">
    <property type="protein sequence ID" value="EDM11484.1"/>
    <property type="molecule type" value="Genomic_DNA"/>
</dbReference>
<sequence length="97" mass="10915">MPSDCQSDLSLHISCPLRNSKELNLVLTLEHSCRPNTLLVATQIPRHSCFDRPDLSMELRTYVLATNSCKLNYKCAPSQWDLHLGDGNLVIPSIYDS</sequence>
<name>A6JF88_RAT</name>
<gene>
    <name evidence="1" type="ORF">rCG_30434</name>
</gene>